<feature type="region of interest" description="Disordered" evidence="1">
    <location>
        <begin position="616"/>
        <end position="644"/>
    </location>
</feature>
<feature type="compositionally biased region" description="Basic and acidic residues" evidence="1">
    <location>
        <begin position="2002"/>
        <end position="2013"/>
    </location>
</feature>
<feature type="region of interest" description="Disordered" evidence="1">
    <location>
        <begin position="2570"/>
        <end position="2633"/>
    </location>
</feature>
<feature type="region of interest" description="Disordered" evidence="1">
    <location>
        <begin position="2945"/>
        <end position="2970"/>
    </location>
</feature>
<feature type="compositionally biased region" description="Polar residues" evidence="1">
    <location>
        <begin position="1790"/>
        <end position="1802"/>
    </location>
</feature>
<feature type="region of interest" description="Disordered" evidence="1">
    <location>
        <begin position="2339"/>
        <end position="2552"/>
    </location>
</feature>
<name>A0A9P0DSD4_PHACE</name>
<feature type="compositionally biased region" description="Polar residues" evidence="1">
    <location>
        <begin position="629"/>
        <end position="644"/>
    </location>
</feature>
<feature type="compositionally biased region" description="Polar residues" evidence="1">
    <location>
        <begin position="11"/>
        <end position="23"/>
    </location>
</feature>
<dbReference type="Proteomes" id="UP001153737">
    <property type="component" value="Chromosome 3"/>
</dbReference>
<feature type="compositionally biased region" description="Basic and acidic residues" evidence="1">
    <location>
        <begin position="2469"/>
        <end position="2512"/>
    </location>
</feature>
<sequence length="3342" mass="367099">MESVKSENESELTSTVGNTMSTSNKDEKNDTNDATPTSSTDASTASTASRMVSDDPISSTSSDTNEKSSSSINQISVDDADKVSSVDQVADLLEINVGNVKITEDVEDLVHDLESLLGESTDSFILPVKAVEMKPEGKASVNDPGPQYSVEVCPQLKSTKNADDADIVGLEKSVSHDIVEKISETVKKCESSSPERLELEEKTHTTTIVAEISHHQDTVVDSEEAQSEVQSTILTEISVQSSDVAQEYSVVVEQTQDDVIITEPCQATLIEDHLKAESTESKVDEVSVISDVSSVKETKSLTNEEESTKSPKNIKPDNAFGQQSESQPAGDISEQLTPKELIEEGIIQRAKKVDIEEENVQSSSIKANMEEKIVKSTSGKVDALKVEAGTSDINKVSSETTVIDVHNEISSVNRIEKGPVEVEEKLLSSEKLPDSIQSSSAEIYSEEILEATSIDPKLSEKGQELTMEIQERNLEEPSVVIQLESDIEDKTSTDDVIVEYVCEEVGNQTQMGDTEQLKVSEGIPTSEKHECSEGHEVDKYENRVNITEMKEESLVVAETIKGNVDCPTLGEENILEIQESIPELPSESLPSADSNDFSVNQVSVVSDQEEIISDMKENSLNERSDENSETNITEVGSEASESVVNEQIDEGISSQEKNMETTDKTEDIESASKISISVTQQIDDIKSQEDFTDKSVKTVTDDIHFATSGKPMQEDSHKEDVQNPFICITKGNDGEEQNRSSATGGTEKQNELDETMASMIPQLVSGSNPNDNMDSETVLDQPRKTAAAEELNEEQTIGRELTTKQGFLSEPEVDVGLAVDKKLEENPSKLVEVSVFANTLELNEMVDVKVYSKDRLSGGKEDLTIDVENKASDVAEVIEEQTSIMKQVTSLHSKDMSSREKDVLSVYVDSTAVDAIEVDSKVSNLPEVIEENTSIEEPVTFLHSRNITSDLSVHFDSAADAIEVGSKVSDVAEVIEDQTSVGEPVTSVEESVTSVEEQVTSIDEQITAIEEPVTSFLPKDILPEEKDNLSDYVESAVDAIEEDSAVSDVAKVIEEQTSVGKPVTSVEESITSIEEPVTSIDEQVTSVEEPVTSFEEPVTSVEEPATSLHSKDMSSEENDSAVGVIEKDSKVSDVTEVILKENSIEEPVTSLHTNDITLEEKVDSKVSDTAKAIEEETSVEEPLTSVEEPVVSVEEPLTSSHPKDMLSEEKDSAVDAIEIDSKVSDVTELILEQTSIEEPVTSLNSKDMSSEEEEANNLSVRVDTAIEAIQAGSKVSDVAELIVEQESVKDQVISLQKKVAKETNDLYTESTCDMNEEYMNSLKVIPSPTEREENPITSVNTIVNSIVDKEPVEMIIETKKNIATISEKYSEVGCNETVEKITEAEVAKCANDAEVTENAGLEIQNDGSITVELPVVDEEPMTNQNSPEAILASQEDIKHADTIEIVSEICDSDDKVSTVQLEGNSSLAKIDAFNKITEDVTSIEKVCHTITEGYDASNEIIPLGIPPAEMIEDYKSPAVETVQIEDLLSVETKKTTITESLKKQHKVNDLEFAPLVLSEDDSDDESVPTLVLDSDERNESSNVISNEVIEENIVDEEPLASIDEALMGKPTFEETPTSSVEIQANLETILAVAALQKIDIPTEPERESMLSDNERREMEALQRAVESITNPLESPYVEDANDSLNMPAMIDGESDIMEGAVDENMYALEQSAQKCSPTAEEHSSQYNIPANVETSDVDLSMAISESNNETVQEVENFSVSQVEVDVSNLPSAEQVQNEEDSSQYDIPANVETSDVDQSTAVSESNIETVQEVEDFSLLQDEDVPNLPSAEQVQNEGDSSRYDIPANVESSNVDISMAVSESNIETVQEVEESSVSQDKVDVPNLPSVEQVQNEEDSSQYDIPANAETSDVDISTAVSESDIETVHELKDFSVSQNEVDVPTLSDVEQVQNDKMQTILTFGETKELGRDVENQEESQSLREKCEVDPKFPDVTNSSQLLDSSDIEKSKDEDSHHSSSSKIESITAAVEEVNKVNHLENHTVEDIQEVINNIKPETLPECNTSEKSTSLIVEEEVVVEEVVTEMKEANVEKSEQLSGSKEPEQETSVDSSGIISETVEVQPAKEKDAKLKTTERPRRHKKENKLEQLSINVDVPDGEKTYSPKVSIKPIRVPDDEVSTTCGSDSDIVKGSLKITITKQSDKMHSVLKVVDSDNQDNHLTEQEEPIPKLIIKSKMQQVDPQHSPKMSTRSSKQSYSPTTSNQRSLSPRITIKPVLKPENKEPLSPLKIKIGLKPDEASKKKVSIKPILKSDDVESRVEHSPRITIKPIPKPEVELIPRLNIKPIKKQEDELEEKERSSPKITIKPIVKAQEESQSNEDEDPIKERIVLKINKGNLPAATKDGKKRDHQPEEDKSEKLAKITVKFSKEGGHPHIVQQVEEGSKRPYEEHGVQEKSKKQKVEVESIISTRSRHKEQVQAEGNDAKSKKDTENPHKHKDASHDYHVETKRAKKDDNIGRSRRSSSRTRQKDVDNSDEIQIIEPKLNSPIVISEDSRSQDSSVIILDDYKEDSASDLSLLGINPDSLKGTPVRSDSGLSVHSASSTTPSPRKRGRPRKVPVEIREEFKEHEEPPSKTKPPAEIIVAHVAQPVAQLVAQPVHESGRPKRSCVGQSVCDTLGIKPRKPRGPGRGRGGKRGMGGRAALSKETTTVSPFASIRGEYLQAESQEAIDPEGKSHSQEETELRQVDGIVGDKDLTILIDDSDDVILVVEPDVVEVKATPSTRGGKKKYKSRGKRRSLDCSNREVLASTSNLLASSPQAVSKYVQEPDISNEVSQKSEVCFERSPDRVIHPVVSTEESSKHTLINDAKCSALPDEKEESVAVSSTVDEETIKDPRIESEEVIDNNTSVAVEELLPAEEIIVPEGNNQHGDEKSVEVDSTAVVLDEITPEIEEETPHSGPSQADSNTPKVFSSLGSPVTADQGMPASILPLLEPSETTTNLDLPLVTSSTVPSEVMMVDEETRMSADTSSRAQTPAKQMLAPSEMVVEESQSSVHSTGTTESGKTPSSRPSKAPRLEVQETETDVITADLLTEYYWNGNGPFMIQEQVAQFLGIKSFKRKYPNIPRRILDMQERDFVREKGLVSENMCDLGLTSVNSADILDIMYSDFQEKYEEYCKHLRDKQAKELITKQRALSLAASQEKNKADILKQAVQSAALWNARFNKNRKDDRRACMDLQTLTVHYPKGRMKQINKPPVGNYPVAVVPGQYTDYFEDFTPTEINNLPLHTMCYENISFIPRDDSEDSGSESSDSGSGSSDSSSSGSDSDSSSGVDDCKLCKHSPSKKANIK</sequence>
<feature type="compositionally biased region" description="Low complexity" evidence="1">
    <location>
        <begin position="3300"/>
        <end position="3324"/>
    </location>
</feature>
<feature type="region of interest" description="Disordered" evidence="1">
    <location>
        <begin position="2209"/>
        <end position="2284"/>
    </location>
</feature>
<feature type="compositionally biased region" description="Basic and acidic residues" evidence="1">
    <location>
        <begin position="2397"/>
        <end position="2427"/>
    </location>
</feature>
<evidence type="ECO:0000313" key="3">
    <source>
        <dbReference type="Proteomes" id="UP001153737"/>
    </source>
</evidence>
<feature type="compositionally biased region" description="Polar residues" evidence="1">
    <location>
        <begin position="2231"/>
        <end position="2264"/>
    </location>
</feature>
<feature type="region of interest" description="Disordered" evidence="1">
    <location>
        <begin position="2671"/>
        <end position="2704"/>
    </location>
</feature>
<gene>
    <name evidence="2" type="ORF">PHAECO_LOCUS7351</name>
</gene>
<protein>
    <recommendedName>
        <fullName evidence="4">PHD finger protein 10</fullName>
    </recommendedName>
</protein>
<feature type="region of interest" description="Disordered" evidence="1">
    <location>
        <begin position="1089"/>
        <end position="1121"/>
    </location>
</feature>
<reference evidence="2" key="1">
    <citation type="submission" date="2022-01" db="EMBL/GenBank/DDBJ databases">
        <authorList>
            <person name="King R."/>
        </authorList>
    </citation>
    <scope>NUCLEOTIDE SEQUENCE</scope>
</reference>
<feature type="compositionally biased region" description="Basic and acidic residues" evidence="1">
    <location>
        <begin position="2342"/>
        <end position="2355"/>
    </location>
</feature>
<feature type="region of interest" description="Disordered" evidence="1">
    <location>
        <begin position="3290"/>
        <end position="3342"/>
    </location>
</feature>
<evidence type="ECO:0000313" key="2">
    <source>
        <dbReference type="EMBL" id="CAH1160050.1"/>
    </source>
</evidence>
<accession>A0A9P0DSD4</accession>
<feature type="compositionally biased region" description="Basic residues" evidence="1">
    <location>
        <begin position="3331"/>
        <end position="3342"/>
    </location>
</feature>
<feature type="compositionally biased region" description="Polar residues" evidence="1">
    <location>
        <begin position="3019"/>
        <end position="3030"/>
    </location>
</feature>
<feature type="compositionally biased region" description="Basic and acidic residues" evidence="1">
    <location>
        <begin position="2119"/>
        <end position="2132"/>
    </location>
</feature>
<feature type="compositionally biased region" description="Polar residues" evidence="1">
    <location>
        <begin position="3051"/>
        <end position="3064"/>
    </location>
</feature>
<feature type="compositionally biased region" description="Basic and acidic residues" evidence="1">
    <location>
        <begin position="2436"/>
        <end position="2458"/>
    </location>
</feature>
<feature type="compositionally biased region" description="Polar residues" evidence="1">
    <location>
        <begin position="2952"/>
        <end position="2970"/>
    </location>
</feature>
<keyword evidence="3" id="KW-1185">Reference proteome</keyword>
<feature type="region of interest" description="Disordered" evidence="1">
    <location>
        <begin position="1868"/>
        <end position="1913"/>
    </location>
</feature>
<dbReference type="OrthoDB" id="1903104at2759"/>
<feature type="compositionally biased region" description="Low complexity" evidence="1">
    <location>
        <begin position="3037"/>
        <end position="3050"/>
    </location>
</feature>
<dbReference type="CDD" id="cd21085">
    <property type="entry name" value="WH_NTD_PHF10"/>
    <property type="match status" value="1"/>
</dbReference>
<feature type="compositionally biased region" description="Basic and acidic residues" evidence="1">
    <location>
        <begin position="2612"/>
        <end position="2628"/>
    </location>
</feature>
<feature type="compositionally biased region" description="Polar residues" evidence="1">
    <location>
        <begin position="2102"/>
        <end position="2111"/>
    </location>
</feature>
<evidence type="ECO:0000256" key="1">
    <source>
        <dbReference type="SAM" id="MobiDB-lite"/>
    </source>
</evidence>
<feature type="region of interest" description="Disordered" evidence="1">
    <location>
        <begin position="3018"/>
        <end position="3073"/>
    </location>
</feature>
<feature type="region of interest" description="Disordered" evidence="1">
    <location>
        <begin position="2085"/>
        <end position="2159"/>
    </location>
</feature>
<feature type="region of interest" description="Disordered" evidence="1">
    <location>
        <begin position="1"/>
        <end position="83"/>
    </location>
</feature>
<proteinExistence type="predicted"/>
<organism evidence="2 3">
    <name type="scientific">Phaedon cochleariae</name>
    <name type="common">Mustard beetle</name>
    <dbReference type="NCBI Taxonomy" id="80249"/>
    <lineage>
        <taxon>Eukaryota</taxon>
        <taxon>Metazoa</taxon>
        <taxon>Ecdysozoa</taxon>
        <taxon>Arthropoda</taxon>
        <taxon>Hexapoda</taxon>
        <taxon>Insecta</taxon>
        <taxon>Pterygota</taxon>
        <taxon>Neoptera</taxon>
        <taxon>Endopterygota</taxon>
        <taxon>Coleoptera</taxon>
        <taxon>Polyphaga</taxon>
        <taxon>Cucujiformia</taxon>
        <taxon>Chrysomeloidea</taxon>
        <taxon>Chrysomelidae</taxon>
        <taxon>Chrysomelinae</taxon>
        <taxon>Chrysomelini</taxon>
        <taxon>Phaedon</taxon>
    </lineage>
</organism>
<feature type="compositionally biased region" description="Basic and acidic residues" evidence="1">
    <location>
        <begin position="616"/>
        <end position="626"/>
    </location>
</feature>
<dbReference type="EMBL" id="OU896709">
    <property type="protein sequence ID" value="CAH1160050.1"/>
    <property type="molecule type" value="Genomic_DNA"/>
</dbReference>
<feature type="region of interest" description="Disordered" evidence="1">
    <location>
        <begin position="295"/>
        <end position="340"/>
    </location>
</feature>
<feature type="region of interest" description="Disordered" evidence="1">
    <location>
        <begin position="1770"/>
        <end position="1802"/>
    </location>
</feature>
<feature type="compositionally biased region" description="Basic and acidic residues" evidence="1">
    <location>
        <begin position="1201"/>
        <end position="1210"/>
    </location>
</feature>
<reference evidence="2" key="2">
    <citation type="submission" date="2022-10" db="EMBL/GenBank/DDBJ databases">
        <authorList>
            <consortium name="ENA_rothamsted_submissions"/>
            <consortium name="culmorum"/>
            <person name="King R."/>
        </authorList>
    </citation>
    <scope>NUCLEOTIDE SEQUENCE</scope>
</reference>
<feature type="region of interest" description="Disordered" evidence="1">
    <location>
        <begin position="730"/>
        <end position="750"/>
    </location>
</feature>
<feature type="region of interest" description="Disordered" evidence="1">
    <location>
        <begin position="1963"/>
        <end position="2022"/>
    </location>
</feature>
<feature type="compositionally biased region" description="Low complexity" evidence="1">
    <location>
        <begin position="1180"/>
        <end position="1200"/>
    </location>
</feature>
<feature type="compositionally biased region" description="Low complexity" evidence="1">
    <location>
        <begin position="32"/>
        <end position="71"/>
    </location>
</feature>
<evidence type="ECO:0008006" key="4">
    <source>
        <dbReference type="Google" id="ProtNLM"/>
    </source>
</evidence>
<dbReference type="Gene3D" id="1.20.5.340">
    <property type="match status" value="1"/>
</dbReference>
<feature type="region of interest" description="Disordered" evidence="1">
    <location>
        <begin position="1819"/>
        <end position="1844"/>
    </location>
</feature>
<feature type="compositionally biased region" description="Basic and acidic residues" evidence="1">
    <location>
        <begin position="1963"/>
        <end position="1988"/>
    </location>
</feature>
<feature type="region of interest" description="Disordered" evidence="1">
    <location>
        <begin position="1174"/>
        <end position="1210"/>
    </location>
</feature>
<feature type="compositionally biased region" description="Basic residues" evidence="1">
    <location>
        <begin position="2675"/>
        <end position="2689"/>
    </location>
</feature>